<organism evidence="1">
    <name type="scientific">Glycine max</name>
    <name type="common">Soybean</name>
    <name type="synonym">Glycine hispida</name>
    <dbReference type="NCBI Taxonomy" id="3847"/>
    <lineage>
        <taxon>Eukaryota</taxon>
        <taxon>Viridiplantae</taxon>
        <taxon>Streptophyta</taxon>
        <taxon>Embryophyta</taxon>
        <taxon>Tracheophyta</taxon>
        <taxon>Spermatophyta</taxon>
        <taxon>Magnoliopsida</taxon>
        <taxon>eudicotyledons</taxon>
        <taxon>Gunneridae</taxon>
        <taxon>Pentapetalae</taxon>
        <taxon>rosids</taxon>
        <taxon>fabids</taxon>
        <taxon>Fabales</taxon>
        <taxon>Fabaceae</taxon>
        <taxon>Papilionoideae</taxon>
        <taxon>50 kb inversion clade</taxon>
        <taxon>NPAAA clade</taxon>
        <taxon>indigoferoid/millettioid clade</taxon>
        <taxon>Phaseoleae</taxon>
        <taxon>Glycine</taxon>
        <taxon>Glycine subgen. Soja</taxon>
    </lineage>
</organism>
<accession>A0A0R0K6R3</accession>
<keyword evidence="3" id="KW-1185">Reference proteome</keyword>
<sequence>MTILVSILPLPQIVNPNISLHRSSHTPYVVLFALLSMFDLHPPWHPLMSTTITPLKLHAKPRNGLLPHPLSATMAR</sequence>
<dbReference type="EnsemblPlants" id="KRH62374">
    <property type="protein sequence ID" value="KRH62374"/>
    <property type="gene ID" value="GLYMA_04G104000"/>
</dbReference>
<dbReference type="Gramene" id="KRH62374">
    <property type="protein sequence ID" value="KRH62374"/>
    <property type="gene ID" value="GLYMA_04G104000"/>
</dbReference>
<name>A0A0R0K6R3_SOYBN</name>
<dbReference type="Proteomes" id="UP000008827">
    <property type="component" value="Chromosome 4"/>
</dbReference>
<protein>
    <submittedName>
        <fullName evidence="1 2">Uncharacterized protein</fullName>
    </submittedName>
</protein>
<reference evidence="1 2" key="1">
    <citation type="journal article" date="2010" name="Nature">
        <title>Genome sequence of the palaeopolyploid soybean.</title>
        <authorList>
            <person name="Schmutz J."/>
            <person name="Cannon S.B."/>
            <person name="Schlueter J."/>
            <person name="Ma J."/>
            <person name="Mitros T."/>
            <person name="Nelson W."/>
            <person name="Hyten D.L."/>
            <person name="Song Q."/>
            <person name="Thelen J.J."/>
            <person name="Cheng J."/>
            <person name="Xu D."/>
            <person name="Hellsten U."/>
            <person name="May G.D."/>
            <person name="Yu Y."/>
            <person name="Sakurai T."/>
            <person name="Umezawa T."/>
            <person name="Bhattacharyya M.K."/>
            <person name="Sandhu D."/>
            <person name="Valliyodan B."/>
            <person name="Lindquist E."/>
            <person name="Peto M."/>
            <person name="Grant D."/>
            <person name="Shu S."/>
            <person name="Goodstein D."/>
            <person name="Barry K."/>
            <person name="Futrell-Griggs M."/>
            <person name="Abernathy B."/>
            <person name="Du J."/>
            <person name="Tian Z."/>
            <person name="Zhu L."/>
            <person name="Gill N."/>
            <person name="Joshi T."/>
            <person name="Libault M."/>
            <person name="Sethuraman A."/>
            <person name="Zhang X.-C."/>
            <person name="Shinozaki K."/>
            <person name="Nguyen H.T."/>
            <person name="Wing R.A."/>
            <person name="Cregan P."/>
            <person name="Specht J."/>
            <person name="Grimwood J."/>
            <person name="Rokhsar D."/>
            <person name="Stacey G."/>
            <person name="Shoemaker R.C."/>
            <person name="Jackson S.A."/>
        </authorList>
    </citation>
    <scope>NUCLEOTIDE SEQUENCE [LARGE SCALE GENOMIC DNA]</scope>
    <source>
        <strain evidence="2">cv. Williams 82</strain>
        <tissue evidence="1">Callus</tissue>
    </source>
</reference>
<dbReference type="EMBL" id="CM000837">
    <property type="protein sequence ID" value="KRH62374.1"/>
    <property type="molecule type" value="Genomic_DNA"/>
</dbReference>
<gene>
    <name evidence="1" type="ORF">GLYMA_04G104000</name>
</gene>
<evidence type="ECO:0000313" key="2">
    <source>
        <dbReference type="EnsemblPlants" id="KRH62374"/>
    </source>
</evidence>
<dbReference type="InParanoid" id="A0A0R0K6R3"/>
<evidence type="ECO:0000313" key="1">
    <source>
        <dbReference type="EMBL" id="KRH62374.1"/>
    </source>
</evidence>
<reference evidence="2" key="2">
    <citation type="submission" date="2018-02" db="UniProtKB">
        <authorList>
            <consortium name="EnsemblPlants"/>
        </authorList>
    </citation>
    <scope>IDENTIFICATION</scope>
    <source>
        <strain evidence="2">Williams 82</strain>
    </source>
</reference>
<dbReference type="AlphaFoldDB" id="A0A0R0K6R3"/>
<proteinExistence type="predicted"/>
<reference evidence="1" key="3">
    <citation type="submission" date="2018-07" db="EMBL/GenBank/DDBJ databases">
        <title>WGS assembly of Glycine max.</title>
        <authorList>
            <person name="Schmutz J."/>
            <person name="Cannon S."/>
            <person name="Schlueter J."/>
            <person name="Ma J."/>
            <person name="Mitros T."/>
            <person name="Nelson W."/>
            <person name="Hyten D."/>
            <person name="Song Q."/>
            <person name="Thelen J."/>
            <person name="Cheng J."/>
            <person name="Xu D."/>
            <person name="Hellsten U."/>
            <person name="May G."/>
            <person name="Yu Y."/>
            <person name="Sakurai T."/>
            <person name="Umezawa T."/>
            <person name="Bhattacharyya M."/>
            <person name="Sandhu D."/>
            <person name="Valliyodan B."/>
            <person name="Lindquist E."/>
            <person name="Peto M."/>
            <person name="Grant D."/>
            <person name="Shu S."/>
            <person name="Goodstein D."/>
            <person name="Barry K."/>
            <person name="Futrell-Griggs M."/>
            <person name="Abernathy B."/>
            <person name="Du J."/>
            <person name="Tian Z."/>
            <person name="Zhu L."/>
            <person name="Gill N."/>
            <person name="Joshi T."/>
            <person name="Libault M."/>
            <person name="Sethuraman A."/>
            <person name="Zhang X."/>
            <person name="Shinozaki K."/>
            <person name="Nguyen H."/>
            <person name="Wing R."/>
            <person name="Cregan P."/>
            <person name="Specht J."/>
            <person name="Grimwood J."/>
            <person name="Rokhsar D."/>
            <person name="Stacey G."/>
            <person name="Shoemaker R."/>
            <person name="Jackson S."/>
        </authorList>
    </citation>
    <scope>NUCLEOTIDE SEQUENCE</scope>
    <source>
        <tissue evidence="1">Callus</tissue>
    </source>
</reference>
<evidence type="ECO:0000313" key="3">
    <source>
        <dbReference type="Proteomes" id="UP000008827"/>
    </source>
</evidence>